<dbReference type="SMART" id="SM00382">
    <property type="entry name" value="AAA"/>
    <property type="match status" value="1"/>
</dbReference>
<dbReference type="GO" id="GO:0043139">
    <property type="term" value="F:5'-3' DNA helicase activity"/>
    <property type="evidence" value="ECO:0007669"/>
    <property type="project" value="UniProtKB-EC"/>
</dbReference>
<evidence type="ECO:0000256" key="6">
    <source>
        <dbReference type="ARBA" id="ARBA00022806"/>
    </source>
</evidence>
<gene>
    <name evidence="15" type="ORF">IO99_05275</name>
</gene>
<dbReference type="Pfam" id="PF03796">
    <property type="entry name" value="DnaB_C"/>
    <property type="match status" value="1"/>
</dbReference>
<name>A0A084JEV9_9CLOT</name>
<evidence type="ECO:0000256" key="7">
    <source>
        <dbReference type="ARBA" id="ARBA00022840"/>
    </source>
</evidence>
<keyword evidence="4 12" id="KW-0547">Nucleotide-binding</keyword>
<reference evidence="15 16" key="1">
    <citation type="submission" date="2014-07" db="EMBL/GenBank/DDBJ databases">
        <title>Draft genome of Clostridium sulfidigenes 113A isolated from sediments associated with methane hydrate from Krishna Godavari basin.</title>
        <authorList>
            <person name="Honkalas V.S."/>
            <person name="Dabir A.P."/>
            <person name="Arora P."/>
            <person name="Dhakephalkar P.K."/>
        </authorList>
    </citation>
    <scope>NUCLEOTIDE SEQUENCE [LARGE SCALE GENOMIC DNA]</scope>
    <source>
        <strain evidence="15 16">113A</strain>
    </source>
</reference>
<comment type="catalytic activity">
    <reaction evidence="10 12">
        <text>ATP + H2O = ADP + phosphate + H(+)</text>
        <dbReference type="Rhea" id="RHEA:13065"/>
        <dbReference type="ChEBI" id="CHEBI:15377"/>
        <dbReference type="ChEBI" id="CHEBI:15378"/>
        <dbReference type="ChEBI" id="CHEBI:30616"/>
        <dbReference type="ChEBI" id="CHEBI:43474"/>
        <dbReference type="ChEBI" id="CHEBI:456216"/>
        <dbReference type="EC" id="5.6.2.3"/>
    </reaction>
</comment>
<dbReference type="GO" id="GO:0140664">
    <property type="term" value="F:ATP-dependent DNA damage sensor activity"/>
    <property type="evidence" value="ECO:0007669"/>
    <property type="project" value="InterPro"/>
</dbReference>
<dbReference type="RefSeq" id="WP_035131022.1">
    <property type="nucleotide sequence ID" value="NZ_JPMD01000011.1"/>
</dbReference>
<dbReference type="InterPro" id="IPR036185">
    <property type="entry name" value="DNA_heli_DnaB-like_N_sf"/>
</dbReference>
<dbReference type="GO" id="GO:1990077">
    <property type="term" value="C:primosome complex"/>
    <property type="evidence" value="ECO:0007669"/>
    <property type="project" value="UniProtKB-UniRule"/>
</dbReference>
<dbReference type="SUPFAM" id="SSF52540">
    <property type="entry name" value="P-loop containing nucleoside triphosphate hydrolases"/>
    <property type="match status" value="1"/>
</dbReference>
<evidence type="ECO:0000256" key="11">
    <source>
        <dbReference type="NCBIfam" id="TIGR00665"/>
    </source>
</evidence>
<organism evidence="15 16">
    <name type="scientific">Clostridium sulfidigenes</name>
    <dbReference type="NCBI Taxonomy" id="318464"/>
    <lineage>
        <taxon>Bacteria</taxon>
        <taxon>Bacillati</taxon>
        <taxon>Bacillota</taxon>
        <taxon>Clostridia</taxon>
        <taxon>Eubacteriales</taxon>
        <taxon>Clostridiaceae</taxon>
        <taxon>Clostridium</taxon>
    </lineage>
</organism>
<dbReference type="InterPro" id="IPR007694">
    <property type="entry name" value="DNA_helicase_DnaB-like_C"/>
</dbReference>
<evidence type="ECO:0000256" key="2">
    <source>
        <dbReference type="ARBA" id="ARBA00022515"/>
    </source>
</evidence>
<dbReference type="GO" id="GO:0003677">
    <property type="term" value="F:DNA binding"/>
    <property type="evidence" value="ECO:0007669"/>
    <property type="project" value="UniProtKB-UniRule"/>
</dbReference>
<evidence type="ECO:0000259" key="14">
    <source>
        <dbReference type="PROSITE" id="PS51199"/>
    </source>
</evidence>
<keyword evidence="3 12" id="KW-0235">DNA replication</keyword>
<dbReference type="Proteomes" id="UP000028542">
    <property type="component" value="Unassembled WGS sequence"/>
</dbReference>
<comment type="function">
    <text evidence="12">The main replicative DNA helicase, it participates in initiation and elongation during chromosome replication. Travels ahead of the DNA replisome, separating dsDNA into templates for DNA synthesis. A processive ATP-dependent 5'-3' DNA helicase it has DNA-dependent ATPase activity.</text>
</comment>
<evidence type="ECO:0000256" key="10">
    <source>
        <dbReference type="ARBA" id="ARBA00048954"/>
    </source>
</evidence>
<dbReference type="EMBL" id="JPMD01000011">
    <property type="protein sequence ID" value="KEZ87493.1"/>
    <property type="molecule type" value="Genomic_DNA"/>
</dbReference>
<dbReference type="GO" id="GO:0016887">
    <property type="term" value="F:ATP hydrolysis activity"/>
    <property type="evidence" value="ECO:0007669"/>
    <property type="project" value="RHEA"/>
</dbReference>
<dbReference type="PROSITE" id="PS50162">
    <property type="entry name" value="RECA_2"/>
    <property type="match status" value="1"/>
</dbReference>
<dbReference type="SUPFAM" id="SSF48024">
    <property type="entry name" value="N-terminal domain of DnaB helicase"/>
    <property type="match status" value="1"/>
</dbReference>
<evidence type="ECO:0000256" key="5">
    <source>
        <dbReference type="ARBA" id="ARBA00022801"/>
    </source>
</evidence>
<dbReference type="InterPro" id="IPR016136">
    <property type="entry name" value="DNA_helicase_N/primase_C"/>
</dbReference>
<dbReference type="EC" id="5.6.2.3" evidence="11 12"/>
<dbReference type="GO" id="GO:0005829">
    <property type="term" value="C:cytosol"/>
    <property type="evidence" value="ECO:0007669"/>
    <property type="project" value="TreeGrafter"/>
</dbReference>
<evidence type="ECO:0000256" key="1">
    <source>
        <dbReference type="ARBA" id="ARBA00008428"/>
    </source>
</evidence>
<keyword evidence="5 12" id="KW-0378">Hydrolase</keyword>
<evidence type="ECO:0000256" key="9">
    <source>
        <dbReference type="ARBA" id="ARBA00023235"/>
    </source>
</evidence>
<comment type="similarity">
    <text evidence="1 12">Belongs to the helicase family. DnaB subfamily.</text>
</comment>
<keyword evidence="2 12" id="KW-0639">Primosome</keyword>
<comment type="caution">
    <text evidence="15">The sequence shown here is derived from an EMBL/GenBank/DDBJ whole genome shotgun (WGS) entry which is preliminary data.</text>
</comment>
<dbReference type="InterPro" id="IPR007693">
    <property type="entry name" value="DNA_helicase_DnaB-like_N"/>
</dbReference>
<dbReference type="GO" id="GO:0006281">
    <property type="term" value="P:DNA repair"/>
    <property type="evidence" value="ECO:0007669"/>
    <property type="project" value="InterPro"/>
</dbReference>
<dbReference type="Gene3D" id="1.10.860.10">
    <property type="entry name" value="DNAb Helicase, Chain A"/>
    <property type="match status" value="1"/>
</dbReference>
<keyword evidence="16" id="KW-1185">Reference proteome</keyword>
<protein>
    <recommendedName>
        <fullName evidence="11 12">Replicative DNA helicase</fullName>
        <ecNumber evidence="11 12">5.6.2.3</ecNumber>
    </recommendedName>
</protein>
<dbReference type="PANTHER" id="PTHR30153">
    <property type="entry name" value="REPLICATIVE DNA HELICASE DNAB"/>
    <property type="match status" value="1"/>
</dbReference>
<feature type="domain" description="SF4 helicase" evidence="14">
    <location>
        <begin position="173"/>
        <end position="442"/>
    </location>
</feature>
<dbReference type="Gene3D" id="3.40.50.300">
    <property type="entry name" value="P-loop containing nucleotide triphosphate hydrolases"/>
    <property type="match status" value="1"/>
</dbReference>
<proteinExistence type="inferred from homology"/>
<dbReference type="CDD" id="cd00984">
    <property type="entry name" value="DnaB_C"/>
    <property type="match status" value="1"/>
</dbReference>
<dbReference type="PROSITE" id="PS51199">
    <property type="entry name" value="SF4_HELICASE"/>
    <property type="match status" value="1"/>
</dbReference>
<evidence type="ECO:0000256" key="12">
    <source>
        <dbReference type="RuleBase" id="RU362085"/>
    </source>
</evidence>
<dbReference type="STRING" id="318464.IO99_05275"/>
<dbReference type="InterPro" id="IPR027417">
    <property type="entry name" value="P-loop_NTPase"/>
</dbReference>
<dbReference type="InterPro" id="IPR020588">
    <property type="entry name" value="RecA_ATP-bd"/>
</dbReference>
<dbReference type="AlphaFoldDB" id="A0A084JEV9"/>
<evidence type="ECO:0000259" key="13">
    <source>
        <dbReference type="PROSITE" id="PS50162"/>
    </source>
</evidence>
<dbReference type="InterPro" id="IPR007692">
    <property type="entry name" value="DNA_helicase_DnaB"/>
</dbReference>
<keyword evidence="9" id="KW-0413">Isomerase</keyword>
<dbReference type="GO" id="GO:0006269">
    <property type="term" value="P:DNA replication, synthesis of primer"/>
    <property type="evidence" value="ECO:0007669"/>
    <property type="project" value="UniProtKB-UniRule"/>
</dbReference>
<accession>A0A084JEV9</accession>
<keyword evidence="7 12" id="KW-0067">ATP-binding</keyword>
<keyword evidence="6 12" id="KW-0347">Helicase</keyword>
<dbReference type="GO" id="GO:0005524">
    <property type="term" value="F:ATP binding"/>
    <property type="evidence" value="ECO:0007669"/>
    <property type="project" value="UniProtKB-UniRule"/>
</dbReference>
<feature type="domain" description="RecA family profile 1" evidence="13">
    <location>
        <begin position="176"/>
        <end position="353"/>
    </location>
</feature>
<keyword evidence="8 12" id="KW-0238">DNA-binding</keyword>
<evidence type="ECO:0000256" key="4">
    <source>
        <dbReference type="ARBA" id="ARBA00022741"/>
    </source>
</evidence>
<evidence type="ECO:0000256" key="3">
    <source>
        <dbReference type="ARBA" id="ARBA00022705"/>
    </source>
</evidence>
<evidence type="ECO:0000256" key="8">
    <source>
        <dbReference type="ARBA" id="ARBA00023125"/>
    </source>
</evidence>
<sequence>MDMVMPHSLEAEQVVLGVLINDKDKIYEVEDILNLDDFYYENHKVIYRGILNLRAREINIDLITLSEELKSREVLEKCNGITYLSKLSSSAVYLSNIRNYCEIIIDKASRRRVIKACRKAIDESHGEFLVDQVVEELEDNIHKAYSSAAMEDMEPIMDTLESTISHIEKRYLDKRALEGISTGYKDLDEVTSGLKAGELVIIAARPSMGKTAFALNLAQHVSKEAKVGLFSLEMPKNQLVQRMLSARCLISLKNIQSGNLEEDHLNKLIIGASELSKRKIFIDDTSTTLPTIRGKAKTLKQKEGLDVIIIDYLQLIESVGVSSSREQEVAKISRELKAMAKSLKITVIALAQLSRAAESRNDPRPMLSDLRESGSIEQDADMVLFPYRESYYDTENKDKNKEEEGEAPKEIMEIIIGKNRNGEVRNVNLGWIGKYQRVLGLQ</sequence>
<evidence type="ECO:0000313" key="15">
    <source>
        <dbReference type="EMBL" id="KEZ87493.1"/>
    </source>
</evidence>
<dbReference type="Pfam" id="PF00772">
    <property type="entry name" value="DnaB"/>
    <property type="match status" value="1"/>
</dbReference>
<dbReference type="InterPro" id="IPR003593">
    <property type="entry name" value="AAA+_ATPase"/>
</dbReference>
<dbReference type="NCBIfam" id="TIGR00665">
    <property type="entry name" value="DnaB"/>
    <property type="match status" value="1"/>
</dbReference>
<dbReference type="PANTHER" id="PTHR30153:SF2">
    <property type="entry name" value="REPLICATIVE DNA HELICASE"/>
    <property type="match status" value="1"/>
</dbReference>
<evidence type="ECO:0000313" key="16">
    <source>
        <dbReference type="Proteomes" id="UP000028542"/>
    </source>
</evidence>
<dbReference type="eggNOG" id="COG0305">
    <property type="taxonomic scope" value="Bacteria"/>
</dbReference>